<reference evidence="2 3" key="1">
    <citation type="journal article" date="2019" name="Nat. Ecol. Evol.">
        <title>Megaphylogeny resolves global patterns of mushroom evolution.</title>
        <authorList>
            <person name="Varga T."/>
            <person name="Krizsan K."/>
            <person name="Foldi C."/>
            <person name="Dima B."/>
            <person name="Sanchez-Garcia M."/>
            <person name="Sanchez-Ramirez S."/>
            <person name="Szollosi G.J."/>
            <person name="Szarkandi J.G."/>
            <person name="Papp V."/>
            <person name="Albert L."/>
            <person name="Andreopoulos W."/>
            <person name="Angelini C."/>
            <person name="Antonin V."/>
            <person name="Barry K.W."/>
            <person name="Bougher N.L."/>
            <person name="Buchanan P."/>
            <person name="Buyck B."/>
            <person name="Bense V."/>
            <person name="Catcheside P."/>
            <person name="Chovatia M."/>
            <person name="Cooper J."/>
            <person name="Damon W."/>
            <person name="Desjardin D."/>
            <person name="Finy P."/>
            <person name="Geml J."/>
            <person name="Haridas S."/>
            <person name="Hughes K."/>
            <person name="Justo A."/>
            <person name="Karasinski D."/>
            <person name="Kautmanova I."/>
            <person name="Kiss B."/>
            <person name="Kocsube S."/>
            <person name="Kotiranta H."/>
            <person name="LaButti K.M."/>
            <person name="Lechner B.E."/>
            <person name="Liimatainen K."/>
            <person name="Lipzen A."/>
            <person name="Lukacs Z."/>
            <person name="Mihaltcheva S."/>
            <person name="Morgado L.N."/>
            <person name="Niskanen T."/>
            <person name="Noordeloos M.E."/>
            <person name="Ohm R.A."/>
            <person name="Ortiz-Santana B."/>
            <person name="Ovrebo C."/>
            <person name="Racz N."/>
            <person name="Riley R."/>
            <person name="Savchenko A."/>
            <person name="Shiryaev A."/>
            <person name="Soop K."/>
            <person name="Spirin V."/>
            <person name="Szebenyi C."/>
            <person name="Tomsovsky M."/>
            <person name="Tulloss R.E."/>
            <person name="Uehling J."/>
            <person name="Grigoriev I.V."/>
            <person name="Vagvolgyi C."/>
            <person name="Papp T."/>
            <person name="Martin F.M."/>
            <person name="Miettinen O."/>
            <person name="Hibbett D.S."/>
            <person name="Nagy L.G."/>
        </authorList>
    </citation>
    <scope>NUCLEOTIDE SEQUENCE [LARGE SCALE GENOMIC DNA]</scope>
    <source>
        <strain evidence="2 3">CBS 121175</strain>
    </source>
</reference>
<evidence type="ECO:0000256" key="1">
    <source>
        <dbReference type="SAM" id="MobiDB-lite"/>
    </source>
</evidence>
<organism evidence="2 3">
    <name type="scientific">Coprinopsis marcescibilis</name>
    <name type="common">Agaric fungus</name>
    <name type="synonym">Psathyrella marcescibilis</name>
    <dbReference type="NCBI Taxonomy" id="230819"/>
    <lineage>
        <taxon>Eukaryota</taxon>
        <taxon>Fungi</taxon>
        <taxon>Dikarya</taxon>
        <taxon>Basidiomycota</taxon>
        <taxon>Agaricomycotina</taxon>
        <taxon>Agaricomycetes</taxon>
        <taxon>Agaricomycetidae</taxon>
        <taxon>Agaricales</taxon>
        <taxon>Agaricineae</taxon>
        <taxon>Psathyrellaceae</taxon>
        <taxon>Coprinopsis</taxon>
    </lineage>
</organism>
<sequence>MNLGFQLPEKKVLAQRSSHIRFVKAQETRDSSTGSYHPPISQESDISCSPPNVIVMALQRGQDEWYNTNERSEPSVTTRVEHRMARGACTAADAVRLSKNPVVLAKCGRLPSIEKIAKTARLGKSKVEDAADLTIDGTVTENTKTKRAEAHDATLLTSGPLSRP</sequence>
<evidence type="ECO:0000313" key="3">
    <source>
        <dbReference type="Proteomes" id="UP000307440"/>
    </source>
</evidence>
<evidence type="ECO:0000313" key="2">
    <source>
        <dbReference type="EMBL" id="TFK27796.1"/>
    </source>
</evidence>
<keyword evidence="3" id="KW-1185">Reference proteome</keyword>
<feature type="region of interest" description="Disordered" evidence="1">
    <location>
        <begin position="25"/>
        <end position="45"/>
    </location>
</feature>
<dbReference type="AlphaFoldDB" id="A0A5C3L6P8"/>
<gene>
    <name evidence="2" type="ORF">FA15DRAFT_653305</name>
</gene>
<feature type="compositionally biased region" description="Polar residues" evidence="1">
    <location>
        <begin position="155"/>
        <end position="164"/>
    </location>
</feature>
<proteinExistence type="predicted"/>
<feature type="compositionally biased region" description="Polar residues" evidence="1">
    <location>
        <begin position="31"/>
        <end position="45"/>
    </location>
</feature>
<protein>
    <submittedName>
        <fullName evidence="2">Uncharacterized protein</fullName>
    </submittedName>
</protein>
<accession>A0A5C3L6P8</accession>
<dbReference type="EMBL" id="ML210161">
    <property type="protein sequence ID" value="TFK27796.1"/>
    <property type="molecule type" value="Genomic_DNA"/>
</dbReference>
<name>A0A5C3L6P8_COPMA</name>
<dbReference type="Proteomes" id="UP000307440">
    <property type="component" value="Unassembled WGS sequence"/>
</dbReference>
<feature type="region of interest" description="Disordered" evidence="1">
    <location>
        <begin position="144"/>
        <end position="164"/>
    </location>
</feature>